<comment type="caution">
    <text evidence="3">The sequence shown here is derived from an EMBL/GenBank/DDBJ whole genome shotgun (WGS) entry which is preliminary data.</text>
</comment>
<dbReference type="Pfam" id="PF02441">
    <property type="entry name" value="Flavoprotein"/>
    <property type="match status" value="1"/>
</dbReference>
<proteinExistence type="predicted"/>
<dbReference type="RefSeq" id="WP_337675041.1">
    <property type="nucleotide sequence ID" value="NZ_JAVSGH010000033.1"/>
</dbReference>
<dbReference type="InterPro" id="IPR036551">
    <property type="entry name" value="Flavin_trans-like"/>
</dbReference>
<dbReference type="EMBL" id="JAVSGH010000033">
    <property type="protein sequence ID" value="MDT3727637.1"/>
    <property type="molecule type" value="Genomic_DNA"/>
</dbReference>
<dbReference type="PANTHER" id="PTHR14359:SF6">
    <property type="entry name" value="PHOSPHOPANTOTHENOYLCYSTEINE DECARBOXYLASE"/>
    <property type="match status" value="1"/>
</dbReference>
<evidence type="ECO:0000313" key="3">
    <source>
        <dbReference type="EMBL" id="MDT3727637.1"/>
    </source>
</evidence>
<evidence type="ECO:0000313" key="4">
    <source>
        <dbReference type="Proteomes" id="UP001181313"/>
    </source>
</evidence>
<feature type="region of interest" description="Disordered" evidence="1">
    <location>
        <begin position="180"/>
        <end position="230"/>
    </location>
</feature>
<dbReference type="InterPro" id="IPR003382">
    <property type="entry name" value="Flavoprotein"/>
</dbReference>
<feature type="domain" description="Flavoprotein" evidence="2">
    <location>
        <begin position="2"/>
        <end position="140"/>
    </location>
</feature>
<dbReference type="PANTHER" id="PTHR14359">
    <property type="entry name" value="HOMO-OLIGOMERIC FLAVIN CONTAINING CYS DECARBOXYLASE FAMILY"/>
    <property type="match status" value="1"/>
</dbReference>
<gene>
    <name evidence="3" type="ORF">ROS62_23245</name>
</gene>
<dbReference type="Proteomes" id="UP001181313">
    <property type="component" value="Unassembled WGS sequence"/>
</dbReference>
<protein>
    <submittedName>
        <fullName evidence="3">Flavoprotein</fullName>
    </submittedName>
</protein>
<organism evidence="3 4">
    <name type="scientific">Streptomyces althioticus subsp. attaecolombicae</name>
    <dbReference type="NCBI Taxonomy" id="3075534"/>
    <lineage>
        <taxon>Bacteria</taxon>
        <taxon>Bacillati</taxon>
        <taxon>Actinomycetota</taxon>
        <taxon>Actinomycetes</taxon>
        <taxon>Kitasatosporales</taxon>
        <taxon>Streptomycetaceae</taxon>
        <taxon>Streptomyces</taxon>
        <taxon>Streptomyces althioticus group</taxon>
    </lineage>
</organism>
<reference evidence="3" key="1">
    <citation type="submission" date="2024-05" db="EMBL/GenBank/DDBJ databases">
        <title>30 novel species of actinomycetes from the DSMZ collection.</title>
        <authorList>
            <person name="Nouioui I."/>
        </authorList>
    </citation>
    <scope>NUCLEOTIDE SEQUENCE</scope>
    <source>
        <strain evidence="3">DSM 41972</strain>
    </source>
</reference>
<dbReference type="Gene3D" id="3.40.50.1950">
    <property type="entry name" value="Flavin prenyltransferase-like"/>
    <property type="match status" value="1"/>
</dbReference>
<evidence type="ECO:0000256" key="1">
    <source>
        <dbReference type="SAM" id="MobiDB-lite"/>
    </source>
</evidence>
<name>A0ABU3I3V7_9ACTN</name>
<evidence type="ECO:0000259" key="2">
    <source>
        <dbReference type="Pfam" id="PF02441"/>
    </source>
</evidence>
<sequence>MLLVATGAIGVVHLPEWAMFLRVRYGWSVRVCLTHSAERLVSREALAAVTQAPVEGPAWETRRGVVPHQELAEWADLVIVAPATTNFLAKCAAGITDSLALTSVVCAQAPVLLAPSVPEAALARPAVQRNLRTLAEDGYHVVPMGRGVSAHRGAVAASGMPGLPAVLRVAARVLPAADDARAADPPLSGQRRDDARAADPPLSGQRPPRETPPVTPSAGPGPRRTGASRG</sequence>
<dbReference type="SUPFAM" id="SSF52507">
    <property type="entry name" value="Homo-oligomeric flavin-containing Cys decarboxylases, HFCD"/>
    <property type="match status" value="1"/>
</dbReference>
<accession>A0ABU3I3V7</accession>
<keyword evidence="4" id="KW-1185">Reference proteome</keyword>